<accession>A0A368G756</accession>
<evidence type="ECO:0000256" key="3">
    <source>
        <dbReference type="ARBA" id="ARBA00022676"/>
    </source>
</evidence>
<keyword evidence="9" id="KW-0472">Membrane</keyword>
<protein>
    <recommendedName>
        <fullName evidence="10">Hexosyltransferase</fullName>
        <ecNumber evidence="10">2.4.1.-</ecNumber>
    </recommendedName>
</protein>
<organism evidence="11 12">
    <name type="scientific">Ancylostoma caninum</name>
    <name type="common">Dog hookworm</name>
    <dbReference type="NCBI Taxonomy" id="29170"/>
    <lineage>
        <taxon>Eukaryota</taxon>
        <taxon>Metazoa</taxon>
        <taxon>Ecdysozoa</taxon>
        <taxon>Nematoda</taxon>
        <taxon>Chromadorea</taxon>
        <taxon>Rhabditida</taxon>
        <taxon>Rhabditina</taxon>
        <taxon>Rhabditomorpha</taxon>
        <taxon>Strongyloidea</taxon>
        <taxon>Ancylostomatidae</taxon>
        <taxon>Ancylostomatinae</taxon>
        <taxon>Ancylostoma</taxon>
    </lineage>
</organism>
<dbReference type="EMBL" id="JOJR01000373">
    <property type="protein sequence ID" value="RCN38840.1"/>
    <property type="molecule type" value="Genomic_DNA"/>
</dbReference>
<dbReference type="PANTHER" id="PTHR11214:SF349">
    <property type="entry name" value="BETA-1,3-GALACTOSYLTRANSFERASE BRN"/>
    <property type="match status" value="1"/>
</dbReference>
<gene>
    <name evidence="11" type="ORF">ANCCAN_15247</name>
</gene>
<evidence type="ECO:0000313" key="12">
    <source>
        <dbReference type="Proteomes" id="UP000252519"/>
    </source>
</evidence>
<keyword evidence="7" id="KW-1133">Transmembrane helix</keyword>
<dbReference type="PANTHER" id="PTHR11214">
    <property type="entry name" value="BETA-1,3-N-ACETYLGLUCOSAMINYLTRANSFERASE"/>
    <property type="match status" value="1"/>
</dbReference>
<keyword evidence="4 11" id="KW-0808">Transferase</keyword>
<keyword evidence="12" id="KW-1185">Reference proteome</keyword>
<keyword evidence="8 10" id="KW-0333">Golgi apparatus</keyword>
<evidence type="ECO:0000256" key="9">
    <source>
        <dbReference type="ARBA" id="ARBA00023136"/>
    </source>
</evidence>
<comment type="caution">
    <text evidence="11">The sequence shown here is derived from an EMBL/GenBank/DDBJ whole genome shotgun (WGS) entry which is preliminary data.</text>
</comment>
<reference evidence="11 12" key="1">
    <citation type="submission" date="2014-10" db="EMBL/GenBank/DDBJ databases">
        <title>Draft genome of the hookworm Ancylostoma caninum.</title>
        <authorList>
            <person name="Mitreva M."/>
        </authorList>
    </citation>
    <scope>NUCLEOTIDE SEQUENCE [LARGE SCALE GENOMIC DNA]</scope>
    <source>
        <strain evidence="11 12">Baltimore</strain>
    </source>
</reference>
<keyword evidence="5" id="KW-0812">Transmembrane</keyword>
<evidence type="ECO:0000256" key="2">
    <source>
        <dbReference type="ARBA" id="ARBA00008661"/>
    </source>
</evidence>
<evidence type="ECO:0000313" key="11">
    <source>
        <dbReference type="EMBL" id="RCN38840.1"/>
    </source>
</evidence>
<dbReference type="GO" id="GO:0008194">
    <property type="term" value="F:UDP-glycosyltransferase activity"/>
    <property type="evidence" value="ECO:0007669"/>
    <property type="project" value="TreeGrafter"/>
</dbReference>
<keyword evidence="3 10" id="KW-0328">Glycosyltransferase</keyword>
<evidence type="ECO:0000256" key="10">
    <source>
        <dbReference type="RuleBase" id="RU363063"/>
    </source>
</evidence>
<sequence>MLFIRRHIPLPFRRRTLLLLVTSVFAWFFGVFDHLFEKSFDDFRWPPYGVDVAEETVRAVSAGSAGSLKAPVENDLRSFRRIVEPECEGRNGTHRLLILVKSSIYNELQRDAIRKTWGSHTDSARVVFVVGLEAEESWATIKPAFIKELRTHGDVLHVDVLDTYRNNTLKFFHSISYAFKPDHGCPVPDFLFLVDDDYMVHVNMLLRYVAGKNASQHLYEGWRFDTSPFRFRLHKHAVPLKKYPFDRYPPYISAGAVLLSRKTVTYFYYAMQLVKLYSFDDIYAGILAYLLRIPPTHNKAFVFWSRSISAEEWQAGEVLAAHGYPYDRLFDEYSTISGVK</sequence>
<evidence type="ECO:0000256" key="5">
    <source>
        <dbReference type="ARBA" id="ARBA00022692"/>
    </source>
</evidence>
<keyword evidence="6" id="KW-0735">Signal-anchor</keyword>
<evidence type="ECO:0000256" key="7">
    <source>
        <dbReference type="ARBA" id="ARBA00022989"/>
    </source>
</evidence>
<dbReference type="GO" id="GO:0016758">
    <property type="term" value="F:hexosyltransferase activity"/>
    <property type="evidence" value="ECO:0007669"/>
    <property type="project" value="InterPro"/>
</dbReference>
<comment type="similarity">
    <text evidence="2 10">Belongs to the glycosyltransferase 31 family.</text>
</comment>
<evidence type="ECO:0000256" key="1">
    <source>
        <dbReference type="ARBA" id="ARBA00004323"/>
    </source>
</evidence>
<dbReference type="Proteomes" id="UP000252519">
    <property type="component" value="Unassembled WGS sequence"/>
</dbReference>
<comment type="subcellular location">
    <subcellularLocation>
        <location evidence="1 10">Golgi apparatus membrane</location>
        <topology evidence="1 10">Single-pass type II membrane protein</topology>
    </subcellularLocation>
</comment>
<proteinExistence type="inferred from homology"/>
<evidence type="ECO:0000256" key="8">
    <source>
        <dbReference type="ARBA" id="ARBA00023034"/>
    </source>
</evidence>
<dbReference type="GO" id="GO:0006493">
    <property type="term" value="P:protein O-linked glycosylation"/>
    <property type="evidence" value="ECO:0007669"/>
    <property type="project" value="TreeGrafter"/>
</dbReference>
<dbReference type="OrthoDB" id="5957813at2759"/>
<dbReference type="STRING" id="29170.A0A368G756"/>
<dbReference type="Pfam" id="PF01762">
    <property type="entry name" value="Galactosyl_T"/>
    <property type="match status" value="1"/>
</dbReference>
<dbReference type="Gene3D" id="3.90.550.50">
    <property type="match status" value="1"/>
</dbReference>
<dbReference type="AlphaFoldDB" id="A0A368G756"/>
<evidence type="ECO:0000256" key="6">
    <source>
        <dbReference type="ARBA" id="ARBA00022968"/>
    </source>
</evidence>
<dbReference type="InterPro" id="IPR002659">
    <property type="entry name" value="Glyco_trans_31"/>
</dbReference>
<evidence type="ECO:0000256" key="4">
    <source>
        <dbReference type="ARBA" id="ARBA00022679"/>
    </source>
</evidence>
<dbReference type="GO" id="GO:0000139">
    <property type="term" value="C:Golgi membrane"/>
    <property type="evidence" value="ECO:0007669"/>
    <property type="project" value="UniProtKB-SubCell"/>
</dbReference>
<dbReference type="EC" id="2.4.1.-" evidence="10"/>
<name>A0A368G756_ANCCA</name>